<organism evidence="12 13">
    <name type="scientific">Jeotgalibacillus campisalis</name>
    <dbReference type="NCBI Taxonomy" id="220754"/>
    <lineage>
        <taxon>Bacteria</taxon>
        <taxon>Bacillati</taxon>
        <taxon>Bacillota</taxon>
        <taxon>Bacilli</taxon>
        <taxon>Bacillales</taxon>
        <taxon>Caryophanaceae</taxon>
        <taxon>Jeotgalibacillus</taxon>
    </lineage>
</organism>
<name>A0A0C2RXB1_9BACL</name>
<dbReference type="GO" id="GO:0005886">
    <property type="term" value="C:plasma membrane"/>
    <property type="evidence" value="ECO:0007669"/>
    <property type="project" value="TreeGrafter"/>
</dbReference>
<keyword evidence="13" id="KW-1185">Reference proteome</keyword>
<dbReference type="RefSeq" id="WP_052477138.1">
    <property type="nucleotide sequence ID" value="NZ_JXRR01000017.1"/>
</dbReference>
<dbReference type="PROSITE" id="PS50146">
    <property type="entry name" value="DAGK"/>
    <property type="match status" value="1"/>
</dbReference>
<dbReference type="GO" id="GO:0005524">
    <property type="term" value="F:ATP binding"/>
    <property type="evidence" value="ECO:0007669"/>
    <property type="project" value="UniProtKB-KW"/>
</dbReference>
<keyword evidence="3" id="KW-0444">Lipid biosynthesis</keyword>
<sequence length="313" mass="35457">MKLILIVNPHAKNGYAYSKFLTLKDMCDREGIEYWITGTPWQAVEKIRRFCTEHPEEKTLFAGIGGDGTMHELVNGAAGFPHAYVASISAGSGNDFGRHFNSFPFDSESIHELSKWDGRNEKHDAAQFKGDKNGWFVNNLGVGFDAAVAISSNRSRVKKWLNRLKLGRLIYVYYLIFHLLRYKPQSMTVEIDGKTLELEKVWFITIANQPYYGGGMMIAPSACSDDGKLDLTIVHRLSRIKFLAVFLSVFFGWHLRFKEVKTKQGKRIKIETADKALIHTDGEFGGLLTQHHPLFVEVAPKSWLFVPPEKQGS</sequence>
<evidence type="ECO:0000256" key="1">
    <source>
        <dbReference type="ARBA" id="ARBA00001946"/>
    </source>
</evidence>
<comment type="cofactor">
    <cofactor evidence="1">
        <name>Mg(2+)</name>
        <dbReference type="ChEBI" id="CHEBI:18420"/>
    </cofactor>
</comment>
<accession>A0A0C2RXB1</accession>
<dbReference type="GO" id="GO:0008654">
    <property type="term" value="P:phospholipid biosynthetic process"/>
    <property type="evidence" value="ECO:0007669"/>
    <property type="project" value="UniProtKB-KW"/>
</dbReference>
<keyword evidence="6" id="KW-0418">Kinase</keyword>
<keyword evidence="5" id="KW-0547">Nucleotide-binding</keyword>
<dbReference type="InterPro" id="IPR045540">
    <property type="entry name" value="YegS/DAGK_C"/>
</dbReference>
<evidence type="ECO:0000256" key="2">
    <source>
        <dbReference type="ARBA" id="ARBA00005983"/>
    </source>
</evidence>
<evidence type="ECO:0000256" key="10">
    <source>
        <dbReference type="ARBA" id="ARBA00023264"/>
    </source>
</evidence>
<proteinExistence type="inferred from homology"/>
<dbReference type="Pfam" id="PF19279">
    <property type="entry name" value="YegS_C"/>
    <property type="match status" value="1"/>
</dbReference>
<comment type="similarity">
    <text evidence="2">Belongs to the diacylglycerol/lipid kinase family.</text>
</comment>
<protein>
    <recommendedName>
        <fullName evidence="11">DAGKc domain-containing protein</fullName>
    </recommendedName>
</protein>
<comment type="caution">
    <text evidence="12">The sequence shown here is derived from an EMBL/GenBank/DDBJ whole genome shotgun (WGS) entry which is preliminary data.</text>
</comment>
<dbReference type="PANTHER" id="PTHR12358">
    <property type="entry name" value="SPHINGOSINE KINASE"/>
    <property type="match status" value="1"/>
</dbReference>
<keyword evidence="4" id="KW-0808">Transferase</keyword>
<evidence type="ECO:0000256" key="6">
    <source>
        <dbReference type="ARBA" id="ARBA00022777"/>
    </source>
</evidence>
<dbReference type="GO" id="GO:0016301">
    <property type="term" value="F:kinase activity"/>
    <property type="evidence" value="ECO:0007669"/>
    <property type="project" value="UniProtKB-KW"/>
</dbReference>
<dbReference type="InterPro" id="IPR017438">
    <property type="entry name" value="ATP-NAD_kinase_N"/>
</dbReference>
<evidence type="ECO:0000256" key="7">
    <source>
        <dbReference type="ARBA" id="ARBA00022840"/>
    </source>
</evidence>
<feature type="domain" description="DAGKc" evidence="11">
    <location>
        <begin position="1"/>
        <end position="132"/>
    </location>
</feature>
<dbReference type="EMBL" id="JXRR01000017">
    <property type="protein sequence ID" value="KIL46384.1"/>
    <property type="molecule type" value="Genomic_DNA"/>
</dbReference>
<dbReference type="PATRIC" id="fig|220754.4.peg.3071"/>
<gene>
    <name evidence="12" type="ORF">KR50_30590</name>
</gene>
<evidence type="ECO:0000256" key="8">
    <source>
        <dbReference type="ARBA" id="ARBA00023098"/>
    </source>
</evidence>
<keyword evidence="10" id="KW-1208">Phospholipid metabolism</keyword>
<evidence type="ECO:0000313" key="12">
    <source>
        <dbReference type="EMBL" id="KIL46384.1"/>
    </source>
</evidence>
<dbReference type="OrthoDB" id="9786026at2"/>
<dbReference type="Pfam" id="PF00781">
    <property type="entry name" value="DAGK_cat"/>
    <property type="match status" value="1"/>
</dbReference>
<evidence type="ECO:0000256" key="5">
    <source>
        <dbReference type="ARBA" id="ARBA00022741"/>
    </source>
</evidence>
<keyword evidence="8" id="KW-0443">Lipid metabolism</keyword>
<evidence type="ECO:0000256" key="9">
    <source>
        <dbReference type="ARBA" id="ARBA00023209"/>
    </source>
</evidence>
<evidence type="ECO:0000259" key="11">
    <source>
        <dbReference type="PROSITE" id="PS50146"/>
    </source>
</evidence>
<dbReference type="InterPro" id="IPR050187">
    <property type="entry name" value="Lipid_Phosphate_FormReg"/>
</dbReference>
<dbReference type="AlphaFoldDB" id="A0A0C2RXB1"/>
<keyword evidence="7" id="KW-0067">ATP-binding</keyword>
<dbReference type="Gene3D" id="2.60.200.40">
    <property type="match status" value="1"/>
</dbReference>
<evidence type="ECO:0000313" key="13">
    <source>
        <dbReference type="Proteomes" id="UP000031972"/>
    </source>
</evidence>
<evidence type="ECO:0000256" key="4">
    <source>
        <dbReference type="ARBA" id="ARBA00022679"/>
    </source>
</evidence>
<dbReference type="SUPFAM" id="SSF111331">
    <property type="entry name" value="NAD kinase/diacylglycerol kinase-like"/>
    <property type="match status" value="1"/>
</dbReference>
<dbReference type="InterPro" id="IPR001206">
    <property type="entry name" value="Diacylglycerol_kinase_cat_dom"/>
</dbReference>
<evidence type="ECO:0000256" key="3">
    <source>
        <dbReference type="ARBA" id="ARBA00022516"/>
    </source>
</evidence>
<dbReference type="PANTHER" id="PTHR12358:SF106">
    <property type="entry name" value="LIPID KINASE YEGS"/>
    <property type="match status" value="1"/>
</dbReference>
<dbReference type="Gene3D" id="3.40.50.10330">
    <property type="entry name" value="Probable inorganic polyphosphate/atp-NAD kinase, domain 1"/>
    <property type="match status" value="1"/>
</dbReference>
<keyword evidence="9" id="KW-0594">Phospholipid biosynthesis</keyword>
<dbReference type="InterPro" id="IPR016064">
    <property type="entry name" value="NAD/diacylglycerol_kinase_sf"/>
</dbReference>
<reference evidence="12 13" key="1">
    <citation type="submission" date="2015-01" db="EMBL/GenBank/DDBJ databases">
        <title>Jeotgalibacillus campisalis genome sequencing.</title>
        <authorList>
            <person name="Goh K.M."/>
            <person name="Chan K.-G."/>
            <person name="Yaakop A.S."/>
            <person name="Ee R."/>
            <person name="Gan H.M."/>
            <person name="Chan C.S."/>
        </authorList>
    </citation>
    <scope>NUCLEOTIDE SEQUENCE [LARGE SCALE GENOMIC DNA]</scope>
    <source>
        <strain evidence="12 13">SF-57</strain>
    </source>
</reference>
<dbReference type="Proteomes" id="UP000031972">
    <property type="component" value="Unassembled WGS sequence"/>
</dbReference>